<name>A0A7V8SYA2_9BACT</name>
<reference evidence="1" key="1">
    <citation type="submission" date="2020-06" db="EMBL/GenBank/DDBJ databases">
        <title>Legume-microbial interactions unlock mineral nutrients during tropical forest succession.</title>
        <authorList>
            <person name="Epihov D.Z."/>
        </authorList>
    </citation>
    <scope>NUCLEOTIDE SEQUENCE [LARGE SCALE GENOMIC DNA]</scope>
    <source>
        <strain evidence="1">Pan2503</strain>
    </source>
</reference>
<evidence type="ECO:0000313" key="2">
    <source>
        <dbReference type="Proteomes" id="UP000567293"/>
    </source>
</evidence>
<protein>
    <submittedName>
        <fullName evidence="1">RND transporter</fullName>
    </submittedName>
</protein>
<dbReference type="InterPro" id="IPR010131">
    <property type="entry name" value="MdtP/NodT-like"/>
</dbReference>
<accession>A0A7V8SYA2</accession>
<sequence length="99" mass="10843">MRTIAVLNCIAVFVFASGCTVGPKYQRASVPVPAKWDVPEPWREGVPKDGVPKGEWWSVFHDEQLDALEKQTLDANQTIKIAAARLEQARASAAVPSLL</sequence>
<dbReference type="Gene3D" id="1.20.1600.10">
    <property type="entry name" value="Outer membrane efflux proteins (OEP)"/>
    <property type="match status" value="1"/>
</dbReference>
<evidence type="ECO:0000313" key="1">
    <source>
        <dbReference type="EMBL" id="MBA0086819.1"/>
    </source>
</evidence>
<comment type="caution">
    <text evidence="1">The sequence shown here is derived from an EMBL/GenBank/DDBJ whole genome shotgun (WGS) entry which is preliminary data.</text>
</comment>
<dbReference type="PANTHER" id="PTHR30203">
    <property type="entry name" value="OUTER MEMBRANE CATION EFFLUX PROTEIN"/>
    <property type="match status" value="1"/>
</dbReference>
<dbReference type="PANTHER" id="PTHR30203:SF33">
    <property type="entry name" value="BLR4455 PROTEIN"/>
    <property type="match status" value="1"/>
</dbReference>
<gene>
    <name evidence="1" type="ORF">HRJ53_17700</name>
</gene>
<proteinExistence type="predicted"/>
<organism evidence="1 2">
    <name type="scientific">Candidatus Acidiferrum panamense</name>
    <dbReference type="NCBI Taxonomy" id="2741543"/>
    <lineage>
        <taxon>Bacteria</taxon>
        <taxon>Pseudomonadati</taxon>
        <taxon>Acidobacteriota</taxon>
        <taxon>Terriglobia</taxon>
        <taxon>Candidatus Acidiferrales</taxon>
        <taxon>Candidatus Acidiferrum</taxon>
    </lineage>
</organism>
<dbReference type="EMBL" id="JACDQQ010001690">
    <property type="protein sequence ID" value="MBA0086819.1"/>
    <property type="molecule type" value="Genomic_DNA"/>
</dbReference>
<dbReference type="Proteomes" id="UP000567293">
    <property type="component" value="Unassembled WGS sequence"/>
</dbReference>
<dbReference type="SUPFAM" id="SSF56954">
    <property type="entry name" value="Outer membrane efflux proteins (OEP)"/>
    <property type="match status" value="1"/>
</dbReference>
<dbReference type="PROSITE" id="PS51257">
    <property type="entry name" value="PROKAR_LIPOPROTEIN"/>
    <property type="match status" value="1"/>
</dbReference>
<dbReference type="AlphaFoldDB" id="A0A7V8SYA2"/>
<keyword evidence="2" id="KW-1185">Reference proteome</keyword>
<feature type="non-terminal residue" evidence="1">
    <location>
        <position position="99"/>
    </location>
</feature>